<dbReference type="EMBL" id="JAGDFM010000221">
    <property type="protein sequence ID" value="KAG7382069.1"/>
    <property type="molecule type" value="Genomic_DNA"/>
</dbReference>
<sequence length="315" mass="34785">MDVSQLRGLRGSKRFLKPAALVADVDRFLDAEAAPDRTKDASVGMESGETNAAIGGLPARRSGGAGHQGSNSGPRTSVYDCLVQKSVWATRQLVAREQFHARYLRSVGRFFQLFQYGYPELLPVNDQQFLAALLDESILVGDGVKGQQQFFKQWRRYKKLFSMRLTSTCSMKIVASDSAGCLIECAGTFEGCVTAASLQSVFPSALEDDDLVEQVTGRHFTCPTKTLISLDADGRLVQYDAYSDMFKAMSELLDFDPFRVVTIMENAMISEGSLLLPLLASMRPTMGNTTWMLAATSTCTARRYQFRTVGEPRFV</sequence>
<dbReference type="Proteomes" id="UP000694044">
    <property type="component" value="Unassembled WGS sequence"/>
</dbReference>
<accession>A0A8T1VPH2</accession>
<evidence type="ECO:0000313" key="2">
    <source>
        <dbReference type="EMBL" id="KAG7382069.1"/>
    </source>
</evidence>
<evidence type="ECO:0000256" key="1">
    <source>
        <dbReference type="SAM" id="MobiDB-lite"/>
    </source>
</evidence>
<gene>
    <name evidence="2" type="ORF">PHYPSEUDO_005335</name>
</gene>
<name>A0A8T1VPH2_9STRA</name>
<protein>
    <submittedName>
        <fullName evidence="2">Uncharacterized protein</fullName>
    </submittedName>
</protein>
<organism evidence="2 3">
    <name type="scientific">Phytophthora pseudosyringae</name>
    <dbReference type="NCBI Taxonomy" id="221518"/>
    <lineage>
        <taxon>Eukaryota</taxon>
        <taxon>Sar</taxon>
        <taxon>Stramenopiles</taxon>
        <taxon>Oomycota</taxon>
        <taxon>Peronosporomycetes</taxon>
        <taxon>Peronosporales</taxon>
        <taxon>Peronosporaceae</taxon>
        <taxon>Phytophthora</taxon>
    </lineage>
</organism>
<evidence type="ECO:0000313" key="3">
    <source>
        <dbReference type="Proteomes" id="UP000694044"/>
    </source>
</evidence>
<keyword evidence="3" id="KW-1185">Reference proteome</keyword>
<comment type="caution">
    <text evidence="2">The sequence shown here is derived from an EMBL/GenBank/DDBJ whole genome shotgun (WGS) entry which is preliminary data.</text>
</comment>
<feature type="region of interest" description="Disordered" evidence="1">
    <location>
        <begin position="36"/>
        <end position="74"/>
    </location>
</feature>
<proteinExistence type="predicted"/>
<dbReference type="OrthoDB" id="166332at2759"/>
<dbReference type="AlphaFoldDB" id="A0A8T1VPH2"/>
<reference evidence="2" key="1">
    <citation type="submission" date="2021-02" db="EMBL/GenBank/DDBJ databases">
        <authorList>
            <person name="Palmer J.M."/>
        </authorList>
    </citation>
    <scope>NUCLEOTIDE SEQUENCE</scope>
    <source>
        <strain evidence="2">SCRP734</strain>
    </source>
</reference>